<proteinExistence type="predicted"/>
<dbReference type="Proteomes" id="UP001281410">
    <property type="component" value="Unassembled WGS sequence"/>
</dbReference>
<comment type="caution">
    <text evidence="1">The sequence shown here is derived from an EMBL/GenBank/DDBJ whole genome shotgun (WGS) entry which is preliminary data.</text>
</comment>
<protein>
    <submittedName>
        <fullName evidence="1">Uncharacterized protein</fullName>
    </submittedName>
</protein>
<dbReference type="AlphaFoldDB" id="A0AAE0ASP9"/>
<accession>A0AAE0ASP9</accession>
<sequence length="101" mass="11238">MYVLKNSIPKLTWVVIYKATGTSLLRSTYGPIKVLHAFGPDGSGVEDMYISTVRGLRTWTEAPNEKIQRPISNSSECIITSHMEWAKELKAVVVVATDKVN</sequence>
<dbReference type="EMBL" id="JANJYJ010000003">
    <property type="protein sequence ID" value="KAK3223020.1"/>
    <property type="molecule type" value="Genomic_DNA"/>
</dbReference>
<reference evidence="1" key="1">
    <citation type="journal article" date="2023" name="Plant J.">
        <title>Genome sequences and population genomics provide insights into the demographic history, inbreeding, and mutation load of two 'living fossil' tree species of Dipteronia.</title>
        <authorList>
            <person name="Feng Y."/>
            <person name="Comes H.P."/>
            <person name="Chen J."/>
            <person name="Zhu S."/>
            <person name="Lu R."/>
            <person name="Zhang X."/>
            <person name="Li P."/>
            <person name="Qiu J."/>
            <person name="Olsen K.M."/>
            <person name="Qiu Y."/>
        </authorList>
    </citation>
    <scope>NUCLEOTIDE SEQUENCE</scope>
    <source>
        <strain evidence="1">NBL</strain>
    </source>
</reference>
<gene>
    <name evidence="1" type="ORF">Dsin_010045</name>
</gene>
<evidence type="ECO:0000313" key="1">
    <source>
        <dbReference type="EMBL" id="KAK3223020.1"/>
    </source>
</evidence>
<organism evidence="1 2">
    <name type="scientific">Dipteronia sinensis</name>
    <dbReference type="NCBI Taxonomy" id="43782"/>
    <lineage>
        <taxon>Eukaryota</taxon>
        <taxon>Viridiplantae</taxon>
        <taxon>Streptophyta</taxon>
        <taxon>Embryophyta</taxon>
        <taxon>Tracheophyta</taxon>
        <taxon>Spermatophyta</taxon>
        <taxon>Magnoliopsida</taxon>
        <taxon>eudicotyledons</taxon>
        <taxon>Gunneridae</taxon>
        <taxon>Pentapetalae</taxon>
        <taxon>rosids</taxon>
        <taxon>malvids</taxon>
        <taxon>Sapindales</taxon>
        <taxon>Sapindaceae</taxon>
        <taxon>Hippocastanoideae</taxon>
        <taxon>Acereae</taxon>
        <taxon>Dipteronia</taxon>
    </lineage>
</organism>
<evidence type="ECO:0000313" key="2">
    <source>
        <dbReference type="Proteomes" id="UP001281410"/>
    </source>
</evidence>
<name>A0AAE0ASP9_9ROSI</name>
<keyword evidence="2" id="KW-1185">Reference proteome</keyword>